<feature type="compositionally biased region" description="Basic and acidic residues" evidence="1">
    <location>
        <begin position="44"/>
        <end position="55"/>
    </location>
</feature>
<dbReference type="EMBL" id="QXFY01001338">
    <property type="protein sequence ID" value="KAE9320549.1"/>
    <property type="molecule type" value="Genomic_DNA"/>
</dbReference>
<evidence type="ECO:0000256" key="1">
    <source>
        <dbReference type="SAM" id="MobiDB-lite"/>
    </source>
</evidence>
<evidence type="ECO:0000313" key="3">
    <source>
        <dbReference type="Proteomes" id="UP000486351"/>
    </source>
</evidence>
<proteinExistence type="predicted"/>
<name>A0A6G0R7Q7_9STRA</name>
<gene>
    <name evidence="2" type="ORF">PF008_g18007</name>
</gene>
<comment type="caution">
    <text evidence="2">The sequence shown here is derived from an EMBL/GenBank/DDBJ whole genome shotgun (WGS) entry which is preliminary data.</text>
</comment>
<sequence>MAAGKQSSKKALGRPPSSTRDDCIDDLYENNAFGDADRELEVAAAKADSKTKRSAVEPQEPKGAGSKSQGNKVQFDVWVARKDKYERMAR</sequence>
<feature type="region of interest" description="Disordered" evidence="1">
    <location>
        <begin position="1"/>
        <end position="24"/>
    </location>
</feature>
<feature type="region of interest" description="Disordered" evidence="1">
    <location>
        <begin position="44"/>
        <end position="75"/>
    </location>
</feature>
<organism evidence="2 3">
    <name type="scientific">Phytophthora fragariae</name>
    <dbReference type="NCBI Taxonomy" id="53985"/>
    <lineage>
        <taxon>Eukaryota</taxon>
        <taxon>Sar</taxon>
        <taxon>Stramenopiles</taxon>
        <taxon>Oomycota</taxon>
        <taxon>Peronosporomycetes</taxon>
        <taxon>Peronosporales</taxon>
        <taxon>Peronosporaceae</taxon>
        <taxon>Phytophthora</taxon>
    </lineage>
</organism>
<protein>
    <submittedName>
        <fullName evidence="2">Uncharacterized protein</fullName>
    </submittedName>
</protein>
<evidence type="ECO:0000313" key="2">
    <source>
        <dbReference type="EMBL" id="KAE9320549.1"/>
    </source>
</evidence>
<feature type="non-terminal residue" evidence="2">
    <location>
        <position position="90"/>
    </location>
</feature>
<reference evidence="2 3" key="1">
    <citation type="submission" date="2018-09" db="EMBL/GenBank/DDBJ databases">
        <title>Genomic investigation of the strawberry pathogen Phytophthora fragariae indicates pathogenicity is determined by transcriptional variation in three key races.</title>
        <authorList>
            <person name="Adams T.M."/>
            <person name="Armitage A.D."/>
            <person name="Sobczyk M.K."/>
            <person name="Bates H.J."/>
            <person name="Dunwell J.M."/>
            <person name="Nellist C.F."/>
            <person name="Harrison R.J."/>
        </authorList>
    </citation>
    <scope>NUCLEOTIDE SEQUENCE [LARGE SCALE GENOMIC DNA]</scope>
    <source>
        <strain evidence="2 3">NOV-77</strain>
    </source>
</reference>
<dbReference type="AlphaFoldDB" id="A0A6G0R7Q7"/>
<dbReference type="Proteomes" id="UP000486351">
    <property type="component" value="Unassembled WGS sequence"/>
</dbReference>
<accession>A0A6G0R7Q7</accession>